<dbReference type="WBParaSite" id="nRc.2.0.1.t32728-RA">
    <property type="protein sequence ID" value="nRc.2.0.1.t32728-RA"/>
    <property type="gene ID" value="nRc.2.0.1.g32728"/>
</dbReference>
<protein>
    <submittedName>
        <fullName evidence="3">ATP synthase F0 subunit 8</fullName>
    </submittedName>
</protein>
<accession>A0A915K1P7</accession>
<keyword evidence="1" id="KW-1133">Transmembrane helix</keyword>
<dbReference type="Proteomes" id="UP000887565">
    <property type="component" value="Unplaced"/>
</dbReference>
<evidence type="ECO:0000313" key="3">
    <source>
        <dbReference type="WBParaSite" id="nRc.2.0.1.t32728-RA"/>
    </source>
</evidence>
<keyword evidence="2" id="KW-1185">Reference proteome</keyword>
<keyword evidence="1" id="KW-0472">Membrane</keyword>
<reference evidence="3" key="1">
    <citation type="submission" date="2022-11" db="UniProtKB">
        <authorList>
            <consortium name="WormBaseParasite"/>
        </authorList>
    </citation>
    <scope>IDENTIFICATION</scope>
</reference>
<sequence>MEKEKLQGNFLSMENFEPQATPANFQWRLENLHNFTIFFMIVCVLILSLYFSIWFLMYKIKAKKLRKRFASKSIGCNSSGNSVNL</sequence>
<keyword evidence="1" id="KW-0812">Transmembrane</keyword>
<organism evidence="2 3">
    <name type="scientific">Romanomermis culicivorax</name>
    <name type="common">Nematode worm</name>
    <dbReference type="NCBI Taxonomy" id="13658"/>
    <lineage>
        <taxon>Eukaryota</taxon>
        <taxon>Metazoa</taxon>
        <taxon>Ecdysozoa</taxon>
        <taxon>Nematoda</taxon>
        <taxon>Enoplea</taxon>
        <taxon>Dorylaimia</taxon>
        <taxon>Mermithida</taxon>
        <taxon>Mermithoidea</taxon>
        <taxon>Mermithidae</taxon>
        <taxon>Romanomermis</taxon>
    </lineage>
</organism>
<name>A0A915K1P7_ROMCU</name>
<dbReference type="AlphaFoldDB" id="A0A915K1P7"/>
<evidence type="ECO:0000256" key="1">
    <source>
        <dbReference type="SAM" id="Phobius"/>
    </source>
</evidence>
<feature type="transmembrane region" description="Helical" evidence="1">
    <location>
        <begin position="35"/>
        <end position="58"/>
    </location>
</feature>
<proteinExistence type="predicted"/>
<evidence type="ECO:0000313" key="2">
    <source>
        <dbReference type="Proteomes" id="UP000887565"/>
    </source>
</evidence>